<keyword evidence="1" id="KW-0732">Signal</keyword>
<dbReference type="InterPro" id="IPR045860">
    <property type="entry name" value="Snake_toxin-like_sf"/>
</dbReference>
<feature type="signal peptide" evidence="1">
    <location>
        <begin position="1"/>
        <end position="19"/>
    </location>
</feature>
<organism evidence="2 3">
    <name type="scientific">Steinernema carpocapsae</name>
    <name type="common">Entomopathogenic nematode</name>
    <dbReference type="NCBI Taxonomy" id="34508"/>
    <lineage>
        <taxon>Eukaryota</taxon>
        <taxon>Metazoa</taxon>
        <taxon>Ecdysozoa</taxon>
        <taxon>Nematoda</taxon>
        <taxon>Chromadorea</taxon>
        <taxon>Rhabditida</taxon>
        <taxon>Tylenchina</taxon>
        <taxon>Panagrolaimomorpha</taxon>
        <taxon>Strongyloidoidea</taxon>
        <taxon>Steinernematidae</taxon>
        <taxon>Steinernema</taxon>
    </lineage>
</organism>
<dbReference type="STRING" id="34508.A0A4U5M1E1"/>
<evidence type="ECO:0008006" key="4">
    <source>
        <dbReference type="Google" id="ProtNLM"/>
    </source>
</evidence>
<feature type="chain" id="PRO_5020255277" description="Activin types I and II receptor domain-containing protein" evidence="1">
    <location>
        <begin position="20"/>
        <end position="149"/>
    </location>
</feature>
<keyword evidence="3" id="KW-1185">Reference proteome</keyword>
<dbReference type="EMBL" id="AZBU02000010">
    <property type="protein sequence ID" value="TKR62508.1"/>
    <property type="molecule type" value="Genomic_DNA"/>
</dbReference>
<dbReference type="Proteomes" id="UP000298663">
    <property type="component" value="Unassembled WGS sequence"/>
</dbReference>
<dbReference type="AlphaFoldDB" id="A0A4U5M1E1"/>
<evidence type="ECO:0000313" key="2">
    <source>
        <dbReference type="EMBL" id="TKR62508.1"/>
    </source>
</evidence>
<evidence type="ECO:0000256" key="1">
    <source>
        <dbReference type="SAM" id="SignalP"/>
    </source>
</evidence>
<name>A0A4U5M1E1_STECR</name>
<accession>A0A4U5M1E1</accession>
<dbReference type="SUPFAM" id="SSF57302">
    <property type="entry name" value="Snake toxin-like"/>
    <property type="match status" value="1"/>
</dbReference>
<evidence type="ECO:0000313" key="3">
    <source>
        <dbReference type="Proteomes" id="UP000298663"/>
    </source>
</evidence>
<reference evidence="2 3" key="1">
    <citation type="journal article" date="2015" name="Genome Biol.">
        <title>Comparative genomics of Steinernema reveals deeply conserved gene regulatory networks.</title>
        <authorList>
            <person name="Dillman A.R."/>
            <person name="Macchietto M."/>
            <person name="Porter C.F."/>
            <person name="Rogers A."/>
            <person name="Williams B."/>
            <person name="Antoshechkin I."/>
            <person name="Lee M.M."/>
            <person name="Goodwin Z."/>
            <person name="Lu X."/>
            <person name="Lewis E.E."/>
            <person name="Goodrich-Blair H."/>
            <person name="Stock S.P."/>
            <person name="Adams B.J."/>
            <person name="Sternberg P.W."/>
            <person name="Mortazavi A."/>
        </authorList>
    </citation>
    <scope>NUCLEOTIDE SEQUENCE [LARGE SCALE GENOMIC DNA]</scope>
    <source>
        <strain evidence="2 3">ALL</strain>
    </source>
</reference>
<dbReference type="Gene3D" id="2.10.60.10">
    <property type="entry name" value="CD59"/>
    <property type="match status" value="1"/>
</dbReference>
<gene>
    <name evidence="2" type="ORF">L596_026454</name>
</gene>
<reference evidence="2 3" key="2">
    <citation type="journal article" date="2019" name="G3 (Bethesda)">
        <title>Hybrid Assembly of the Genome of the Entomopathogenic Nematode Steinernema carpocapsae Identifies the X-Chromosome.</title>
        <authorList>
            <person name="Serra L."/>
            <person name="Macchietto M."/>
            <person name="Macias-Munoz A."/>
            <person name="McGill C.J."/>
            <person name="Rodriguez I.M."/>
            <person name="Rodriguez B."/>
            <person name="Murad R."/>
            <person name="Mortazavi A."/>
        </authorList>
    </citation>
    <scope>NUCLEOTIDE SEQUENCE [LARGE SCALE GENOMIC DNA]</scope>
    <source>
        <strain evidence="2 3">ALL</strain>
    </source>
</reference>
<protein>
    <recommendedName>
        <fullName evidence="4">Activin types I and II receptor domain-containing protein</fullName>
    </recommendedName>
</protein>
<proteinExistence type="predicted"/>
<comment type="caution">
    <text evidence="2">The sequence shown here is derived from an EMBL/GenBank/DDBJ whole genome shotgun (WGS) entry which is preliminary data.</text>
</comment>
<dbReference type="OrthoDB" id="5855855at2759"/>
<sequence length="149" mass="16839">MINVTSITFLLAFFGLAYTRNHHTSYDSMMGLSYENQAAKEVENVNFKSEHDQSDVVSYDENGDSYMLCATGKNTFEQCYLPKNKPAYDKGLACFAVWSGEHAYQGCWVNPMPSLRQCQKQKCKVEGQSKTGINFCCCFGHKCNADYSK</sequence>